<feature type="compositionally biased region" description="Acidic residues" evidence="1">
    <location>
        <begin position="12"/>
        <end position="25"/>
    </location>
</feature>
<evidence type="ECO:0000313" key="5">
    <source>
        <dbReference type="Proteomes" id="UP001566132"/>
    </source>
</evidence>
<keyword evidence="5" id="KW-1185">Reference proteome</keyword>
<dbReference type="Pfam" id="PF13843">
    <property type="entry name" value="DDE_Tnp_1_7"/>
    <property type="match status" value="1"/>
</dbReference>
<gene>
    <name evidence="4" type="ORF">ABEB36_005648</name>
    <name evidence="3" type="ORF">ABEB36_015668</name>
</gene>
<accession>A0ABD1E3R0</accession>
<dbReference type="AlphaFoldDB" id="A0ABD1E3R0"/>
<comment type="caution">
    <text evidence="3">The sequence shown here is derived from an EMBL/GenBank/DDBJ whole genome shotgun (WGS) entry which is preliminary data.</text>
</comment>
<feature type="region of interest" description="Disordered" evidence="1">
    <location>
        <begin position="1"/>
        <end position="25"/>
    </location>
</feature>
<feature type="domain" description="PiggyBac transposable element-derived protein" evidence="2">
    <location>
        <begin position="69"/>
        <end position="120"/>
    </location>
</feature>
<evidence type="ECO:0000313" key="4">
    <source>
        <dbReference type="EMBL" id="KAL1506252.1"/>
    </source>
</evidence>
<name>A0ABD1E3R0_HYPHA</name>
<evidence type="ECO:0000313" key="3">
    <source>
        <dbReference type="EMBL" id="KAL1487691.1"/>
    </source>
</evidence>
<evidence type="ECO:0000256" key="1">
    <source>
        <dbReference type="SAM" id="MobiDB-lite"/>
    </source>
</evidence>
<reference evidence="3 5" key="1">
    <citation type="submission" date="2024-05" db="EMBL/GenBank/DDBJ databases">
        <title>Genetic variation in Jamaican populations of the coffee berry borer (Hypothenemus hampei).</title>
        <authorList>
            <person name="Errbii M."/>
            <person name="Myrie A."/>
        </authorList>
    </citation>
    <scope>NUCLEOTIDE SEQUENCE [LARGE SCALE GENOMIC DNA]</scope>
    <source>
        <strain evidence="3">JA-Hopewell-2020-01-JO</strain>
        <tissue evidence="3">Whole body</tissue>
    </source>
</reference>
<organism evidence="3 5">
    <name type="scientific">Hypothenemus hampei</name>
    <name type="common">Coffee berry borer</name>
    <dbReference type="NCBI Taxonomy" id="57062"/>
    <lineage>
        <taxon>Eukaryota</taxon>
        <taxon>Metazoa</taxon>
        <taxon>Ecdysozoa</taxon>
        <taxon>Arthropoda</taxon>
        <taxon>Hexapoda</taxon>
        <taxon>Insecta</taxon>
        <taxon>Pterygota</taxon>
        <taxon>Neoptera</taxon>
        <taxon>Endopterygota</taxon>
        <taxon>Coleoptera</taxon>
        <taxon>Polyphaga</taxon>
        <taxon>Cucujiformia</taxon>
        <taxon>Curculionidae</taxon>
        <taxon>Scolytinae</taxon>
        <taxon>Hypothenemus</taxon>
    </lineage>
</organism>
<dbReference type="Proteomes" id="UP001566132">
    <property type="component" value="Unassembled WGS sequence"/>
</dbReference>
<evidence type="ECO:0000259" key="2">
    <source>
        <dbReference type="Pfam" id="PF13843"/>
    </source>
</evidence>
<dbReference type="EMBL" id="JBDJPC010000004">
    <property type="protein sequence ID" value="KAL1506252.1"/>
    <property type="molecule type" value="Genomic_DNA"/>
</dbReference>
<protein>
    <recommendedName>
        <fullName evidence="2">PiggyBac transposable element-derived protein domain-containing protein</fullName>
    </recommendedName>
</protein>
<dbReference type="EMBL" id="JBDJPC010000021">
    <property type="protein sequence ID" value="KAL1487691.1"/>
    <property type="molecule type" value="Genomic_DNA"/>
</dbReference>
<dbReference type="InterPro" id="IPR029526">
    <property type="entry name" value="PGBD"/>
</dbReference>
<proteinExistence type="predicted"/>
<sequence>MAENNGISSGESEPEEVEDLESEENIDFDIENVYEGREIFEDSNFHPSIKNFEGNSEINPDISITGNRPIDYFNYFCDTALIDRIIQETNRYKMQSQDIPSDHMLSWSPLTKNELEYFLVFLF</sequence>